<gene>
    <name evidence="3" type="ORF">PHMEG_0008175</name>
</gene>
<dbReference type="AlphaFoldDB" id="A0A225WJE0"/>
<evidence type="ECO:0000313" key="3">
    <source>
        <dbReference type="EMBL" id="OWZ17836.1"/>
    </source>
</evidence>
<protein>
    <submittedName>
        <fullName evidence="3">Putative mitochondrial protein</fullName>
    </submittedName>
</protein>
<organism evidence="3 4">
    <name type="scientific">Phytophthora megakarya</name>
    <dbReference type="NCBI Taxonomy" id="4795"/>
    <lineage>
        <taxon>Eukaryota</taxon>
        <taxon>Sar</taxon>
        <taxon>Stramenopiles</taxon>
        <taxon>Oomycota</taxon>
        <taxon>Peronosporomycetes</taxon>
        <taxon>Peronosporales</taxon>
        <taxon>Peronosporaceae</taxon>
        <taxon>Phytophthora</taxon>
    </lineage>
</organism>
<keyword evidence="1" id="KW-0175">Coiled coil</keyword>
<dbReference type="EMBL" id="NBNE01000685">
    <property type="protein sequence ID" value="OWZ17836.1"/>
    <property type="molecule type" value="Genomic_DNA"/>
</dbReference>
<reference evidence="4" key="1">
    <citation type="submission" date="2017-03" db="EMBL/GenBank/DDBJ databases">
        <title>Phytopthora megakarya and P. palmivora, two closely related causual agents of cacao black pod achieved similar genome size and gene model numbers by different mechanisms.</title>
        <authorList>
            <person name="Ali S."/>
            <person name="Shao J."/>
            <person name="Larry D.J."/>
            <person name="Kronmiller B."/>
            <person name="Shen D."/>
            <person name="Strem M.D."/>
            <person name="Melnick R.L."/>
            <person name="Guiltinan M.J."/>
            <person name="Tyler B.M."/>
            <person name="Meinhardt L.W."/>
            <person name="Bailey B.A."/>
        </authorList>
    </citation>
    <scope>NUCLEOTIDE SEQUENCE [LARGE SCALE GENOMIC DNA]</scope>
    <source>
        <strain evidence="4">zdho120</strain>
    </source>
</reference>
<dbReference type="STRING" id="4795.A0A225WJE0"/>
<name>A0A225WJE0_9STRA</name>
<evidence type="ECO:0000256" key="1">
    <source>
        <dbReference type="SAM" id="Coils"/>
    </source>
</evidence>
<proteinExistence type="predicted"/>
<sequence length="364" mass="42729">MARPPLPTLPTTVLPRHRETASPRPRTLLPHFSSLNAVSETSRPTQPEDFSKTPLEKSIDGLKRMKARVRDSFARISQTQEQFELDLEKATRIVSSLETEQRNLTEVYANLLDFSARQIQRCFRGHIGRRLFRQVLVLRAVLRVQREFREFHRRKEETRKKSRVMYRKVLRGLRGVREKSELSHAELLNRVGHNLQVEAQWRKAMGVEDTESDLITALYRKKYVRKKLGTIFRQLYLLHSIARYWESLLPQPEPTPPIIMTEQVEVVDTEEMNTLEARPASPDNQHTIVVVAPRRRPNGVDKRITRGSNRDELLIRQKLTMREIKMKKDDEIRKEEEAVKRIVQAQIPHRSTTRKGGNKFTKQR</sequence>
<feature type="compositionally biased region" description="Polar residues" evidence="2">
    <location>
        <begin position="33"/>
        <end position="45"/>
    </location>
</feature>
<evidence type="ECO:0000256" key="2">
    <source>
        <dbReference type="SAM" id="MobiDB-lite"/>
    </source>
</evidence>
<keyword evidence="4" id="KW-1185">Reference proteome</keyword>
<accession>A0A225WJE0</accession>
<evidence type="ECO:0000313" key="4">
    <source>
        <dbReference type="Proteomes" id="UP000198211"/>
    </source>
</evidence>
<feature type="coiled-coil region" evidence="1">
    <location>
        <begin position="80"/>
        <end position="107"/>
    </location>
</feature>
<dbReference type="PROSITE" id="PS50096">
    <property type="entry name" value="IQ"/>
    <property type="match status" value="1"/>
</dbReference>
<dbReference type="Proteomes" id="UP000198211">
    <property type="component" value="Unassembled WGS sequence"/>
</dbReference>
<dbReference type="OrthoDB" id="167631at2759"/>
<comment type="caution">
    <text evidence="3">The sequence shown here is derived from an EMBL/GenBank/DDBJ whole genome shotgun (WGS) entry which is preliminary data.</text>
</comment>
<feature type="region of interest" description="Disordered" evidence="2">
    <location>
        <begin position="1"/>
        <end position="54"/>
    </location>
</feature>